<sequence length="137" mass="14079">MKKPMLVGAGLLAVSLSGQAAELFLTINSGSPMTQAAGLVLASQAIEQKATVRVLLCDAGGDIAVIGKAMPSLKPRNVTTQQMLQGLIKSGAKVEVCALYLPNAGRQASDLLDGVTAAIPADVIAYLLKSEVKTLAF</sequence>
<dbReference type="SUPFAM" id="SSF75169">
    <property type="entry name" value="DsrEFH-like"/>
    <property type="match status" value="1"/>
</dbReference>
<dbReference type="Proteomes" id="UP000179840">
    <property type="component" value="Unassembled WGS sequence"/>
</dbReference>
<evidence type="ECO:0000313" key="3">
    <source>
        <dbReference type="Proteomes" id="UP000179840"/>
    </source>
</evidence>
<dbReference type="AlphaFoldDB" id="A0A1S1TZV0"/>
<gene>
    <name evidence="2" type="ORF">AKG95_29015</name>
</gene>
<dbReference type="InterPro" id="IPR027396">
    <property type="entry name" value="DsrEFH-like"/>
</dbReference>
<keyword evidence="1" id="KW-0732">Signal</keyword>
<protein>
    <recommendedName>
        <fullName evidence="4">DsrE/DsrF-like family protein</fullName>
    </recommendedName>
</protein>
<keyword evidence="2" id="KW-0614">Plasmid</keyword>
<evidence type="ECO:0008006" key="4">
    <source>
        <dbReference type="Google" id="ProtNLM"/>
    </source>
</evidence>
<proteinExistence type="predicted"/>
<dbReference type="EMBL" id="LFKP01000016">
    <property type="protein sequence ID" value="OHV93775.1"/>
    <property type="molecule type" value="Genomic_DNA"/>
</dbReference>
<dbReference type="Gene3D" id="3.40.1260.10">
    <property type="entry name" value="DsrEFH-like"/>
    <property type="match status" value="1"/>
</dbReference>
<dbReference type="RefSeq" id="WP_071080444.1">
    <property type="nucleotide sequence ID" value="NZ_LFKP01000016.1"/>
</dbReference>
<evidence type="ECO:0000313" key="2">
    <source>
        <dbReference type="EMBL" id="OHV93775.1"/>
    </source>
</evidence>
<reference evidence="2 3" key="1">
    <citation type="submission" date="2015-06" db="EMBL/GenBank/DDBJ databases">
        <title>Draft genome sequencing of a biphenyl-degrading bacterium, Janthinobacterium lividum MEG1.</title>
        <authorList>
            <person name="Shimodaira J."/>
            <person name="Hatta T."/>
        </authorList>
    </citation>
    <scope>NUCLEOTIDE SEQUENCE [LARGE SCALE GENOMIC DNA]</scope>
    <source>
        <strain evidence="2 3">MEG1</strain>
        <plasmid evidence="2">pMEG01</plasmid>
    </source>
</reference>
<name>A0A1S1TZV0_9BURK</name>
<comment type="caution">
    <text evidence="2">The sequence shown here is derived from an EMBL/GenBank/DDBJ whole genome shotgun (WGS) entry which is preliminary data.</text>
</comment>
<organism evidence="2 3">
    <name type="scientific">Janthinobacterium lividum</name>
    <dbReference type="NCBI Taxonomy" id="29581"/>
    <lineage>
        <taxon>Bacteria</taxon>
        <taxon>Pseudomonadati</taxon>
        <taxon>Pseudomonadota</taxon>
        <taxon>Betaproteobacteria</taxon>
        <taxon>Burkholderiales</taxon>
        <taxon>Oxalobacteraceae</taxon>
        <taxon>Janthinobacterium</taxon>
    </lineage>
</organism>
<feature type="signal peptide" evidence="1">
    <location>
        <begin position="1"/>
        <end position="20"/>
    </location>
</feature>
<evidence type="ECO:0000256" key="1">
    <source>
        <dbReference type="SAM" id="SignalP"/>
    </source>
</evidence>
<geneLocation type="plasmid" evidence="2">
    <name>pMEG01</name>
</geneLocation>
<accession>A0A1S1TZV0</accession>
<feature type="chain" id="PRO_5010372948" description="DsrE/DsrF-like family protein" evidence="1">
    <location>
        <begin position="21"/>
        <end position="137"/>
    </location>
</feature>